<accession>A0A1I4MU59</accession>
<proteinExistence type="predicted"/>
<dbReference type="Proteomes" id="UP000198804">
    <property type="component" value="Unassembled WGS sequence"/>
</dbReference>
<evidence type="ECO:0000313" key="1">
    <source>
        <dbReference type="EMBL" id="SFM06605.1"/>
    </source>
</evidence>
<reference evidence="2" key="1">
    <citation type="submission" date="2016-10" db="EMBL/GenBank/DDBJ databases">
        <authorList>
            <person name="Varghese N."/>
            <person name="Submissions S."/>
        </authorList>
    </citation>
    <scope>NUCLEOTIDE SEQUENCE [LARGE SCALE GENOMIC DNA]</scope>
    <source>
        <strain evidence="2">CGMCC 1.6474</strain>
    </source>
</reference>
<protein>
    <submittedName>
        <fullName evidence="1">Uncharacterized protein</fullName>
    </submittedName>
</protein>
<organism evidence="1 2">
    <name type="scientific">Methylorubrum salsuginis</name>
    <dbReference type="NCBI Taxonomy" id="414703"/>
    <lineage>
        <taxon>Bacteria</taxon>
        <taxon>Pseudomonadati</taxon>
        <taxon>Pseudomonadota</taxon>
        <taxon>Alphaproteobacteria</taxon>
        <taxon>Hyphomicrobiales</taxon>
        <taxon>Methylobacteriaceae</taxon>
        <taxon>Methylorubrum</taxon>
    </lineage>
</organism>
<dbReference type="RefSeq" id="WP_165616553.1">
    <property type="nucleotide sequence ID" value="NZ_FOSV01000044.1"/>
</dbReference>
<dbReference type="AlphaFoldDB" id="A0A1I4MU59"/>
<sequence>MSDDALAYLVEAFGHVSETELKSFLDAAPVPAPVLPDLREVAIAAAVLAEPREPAQAA</sequence>
<dbReference type="EMBL" id="FOSV01000044">
    <property type="protein sequence ID" value="SFM06605.1"/>
    <property type="molecule type" value="Genomic_DNA"/>
</dbReference>
<evidence type="ECO:0000313" key="2">
    <source>
        <dbReference type="Proteomes" id="UP000198804"/>
    </source>
</evidence>
<name>A0A1I4MU59_9HYPH</name>
<keyword evidence="2" id="KW-1185">Reference proteome</keyword>
<gene>
    <name evidence="1" type="ORF">SAMN04488125_1446</name>
</gene>